<dbReference type="EMBL" id="CAJOBS010001169">
    <property type="protein sequence ID" value="CAF4697183.1"/>
    <property type="molecule type" value="Genomic_DNA"/>
</dbReference>
<evidence type="ECO:0000313" key="2">
    <source>
        <dbReference type="EMBL" id="CAF4697183.1"/>
    </source>
</evidence>
<accession>A0A821I7C1</accession>
<dbReference type="Pfam" id="PF00078">
    <property type="entry name" value="RVT_1"/>
    <property type="match status" value="1"/>
</dbReference>
<dbReference type="PANTHER" id="PTHR33332">
    <property type="entry name" value="REVERSE TRANSCRIPTASE DOMAIN-CONTAINING PROTEIN"/>
    <property type="match status" value="1"/>
</dbReference>
<reference evidence="2" key="1">
    <citation type="submission" date="2021-02" db="EMBL/GenBank/DDBJ databases">
        <authorList>
            <person name="Nowell W R."/>
        </authorList>
    </citation>
    <scope>NUCLEOTIDE SEQUENCE</scope>
</reference>
<gene>
    <name evidence="2" type="ORF">TOA249_LOCUS16820</name>
</gene>
<organism evidence="2 3">
    <name type="scientific">Rotaria socialis</name>
    <dbReference type="NCBI Taxonomy" id="392032"/>
    <lineage>
        <taxon>Eukaryota</taxon>
        <taxon>Metazoa</taxon>
        <taxon>Spiralia</taxon>
        <taxon>Gnathifera</taxon>
        <taxon>Rotifera</taxon>
        <taxon>Eurotatoria</taxon>
        <taxon>Bdelloidea</taxon>
        <taxon>Philodinida</taxon>
        <taxon>Philodinidae</taxon>
        <taxon>Rotaria</taxon>
    </lineage>
</organism>
<dbReference type="PROSITE" id="PS50878">
    <property type="entry name" value="RT_POL"/>
    <property type="match status" value="1"/>
</dbReference>
<dbReference type="InterPro" id="IPR043502">
    <property type="entry name" value="DNA/RNA_pol_sf"/>
</dbReference>
<dbReference type="Proteomes" id="UP000663838">
    <property type="component" value="Unassembled WGS sequence"/>
</dbReference>
<protein>
    <recommendedName>
        <fullName evidence="1">Reverse transcriptase domain-containing protein</fullName>
    </recommendedName>
</protein>
<evidence type="ECO:0000313" key="3">
    <source>
        <dbReference type="Proteomes" id="UP000663838"/>
    </source>
</evidence>
<dbReference type="AlphaFoldDB" id="A0A821I7C1"/>
<proteinExistence type="predicted"/>
<sequence length="353" mass="40785">MGKGWGARAVEAIDLVYEVQASVCIFTEVGELWNTCRLPHFNTFYQKGTNKNGGVEGTIRSGDFNATVKEWNSPITDRRVQRPTRLSAPYVINWKIFEAVLALLQIFWMEEQKKNSADEWHWAETNRLVPPEQSGFRPKCLLSTRVLSIYQEVKNNMAPNIPTLALYVDYQKAYDRVWLAALLCKLEKMSMPLNLLKMTNSWPTDRKAYVEYGEITSKIFSINIGLPQGSSLSPYLFIVSHSDLTNYLGAHSCHLFADDLCVLIKLPIMKKLDLMIDYLEKEGTRVFNQIENHVHTVTDLGASAFYEDTFGLDNFCKRKNDQLSRFFRTRRVRQLKDWHESFLLTWLAFVDAN</sequence>
<dbReference type="SUPFAM" id="SSF56672">
    <property type="entry name" value="DNA/RNA polymerases"/>
    <property type="match status" value="1"/>
</dbReference>
<feature type="domain" description="Reverse transcriptase" evidence="1">
    <location>
        <begin position="1"/>
        <end position="351"/>
    </location>
</feature>
<dbReference type="InterPro" id="IPR000477">
    <property type="entry name" value="RT_dom"/>
</dbReference>
<name>A0A821I7C1_9BILA</name>
<evidence type="ECO:0000259" key="1">
    <source>
        <dbReference type="PROSITE" id="PS50878"/>
    </source>
</evidence>
<comment type="caution">
    <text evidence="2">The sequence shown here is derived from an EMBL/GenBank/DDBJ whole genome shotgun (WGS) entry which is preliminary data.</text>
</comment>